<dbReference type="EMBL" id="AK306002">
    <property type="protein sequence ID" value="BAK62996.1"/>
    <property type="molecule type" value="mRNA"/>
</dbReference>
<protein>
    <submittedName>
        <fullName evidence="2">Eukaryotic translation initiation factor 1b</fullName>
    </submittedName>
</protein>
<sequence>MVVTWKAKTFIWFILSLEYSIISVYTHTGYFLACKVFKYVLNCWLSAVHATDNSVAVSC</sequence>
<keyword evidence="2" id="KW-0396">Initiation factor</keyword>
<reference evidence="2" key="1">
    <citation type="journal article" date="2011" name="Funct. Integr. Genomics">
        <title>Major chimpanzee-specific structural changes in sperm development-associated genes.</title>
        <authorList>
            <person name="Kim R.N."/>
            <person name="Kim D.W."/>
            <person name="Choi S.H."/>
            <person name="Chae S.H."/>
            <person name="Nam S.H."/>
            <person name="Kim D.W."/>
            <person name="Kim A."/>
            <person name="Kang A."/>
            <person name="Park K.H."/>
            <person name="Lee Y.S."/>
            <person name="Hirai M."/>
            <person name="Suzuki Y."/>
            <person name="Sugano S."/>
            <person name="Hashimoto K."/>
            <person name="Kim D.S."/>
            <person name="Park H.S."/>
        </authorList>
    </citation>
    <scope>NUCLEOTIDE SEQUENCE</scope>
    <source>
        <tissue evidence="2">Testis</tissue>
    </source>
</reference>
<keyword evidence="1" id="KW-0812">Transmembrane</keyword>
<evidence type="ECO:0000256" key="1">
    <source>
        <dbReference type="SAM" id="Phobius"/>
    </source>
</evidence>
<accession>G2HGY8</accession>
<keyword evidence="1" id="KW-0472">Membrane</keyword>
<evidence type="ECO:0000313" key="2">
    <source>
        <dbReference type="EMBL" id="BAK62996.1"/>
    </source>
</evidence>
<dbReference type="GO" id="GO:0003743">
    <property type="term" value="F:translation initiation factor activity"/>
    <property type="evidence" value="ECO:0007669"/>
    <property type="project" value="UniProtKB-KW"/>
</dbReference>
<name>G2HGY8_PANTR</name>
<organism evidence="2">
    <name type="scientific">Pan troglodytes</name>
    <name type="common">Chimpanzee</name>
    <dbReference type="NCBI Taxonomy" id="9598"/>
    <lineage>
        <taxon>Eukaryota</taxon>
        <taxon>Metazoa</taxon>
        <taxon>Chordata</taxon>
        <taxon>Craniata</taxon>
        <taxon>Vertebrata</taxon>
        <taxon>Euteleostomi</taxon>
        <taxon>Mammalia</taxon>
        <taxon>Eutheria</taxon>
        <taxon>Euarchontoglires</taxon>
        <taxon>Primates</taxon>
        <taxon>Haplorrhini</taxon>
        <taxon>Catarrhini</taxon>
        <taxon>Hominidae</taxon>
        <taxon>Pan</taxon>
    </lineage>
</organism>
<keyword evidence="2" id="KW-0648">Protein biosynthesis</keyword>
<proteinExistence type="evidence at transcript level"/>
<dbReference type="AlphaFoldDB" id="G2HGY8"/>
<feature type="transmembrane region" description="Helical" evidence="1">
    <location>
        <begin position="12"/>
        <end position="33"/>
    </location>
</feature>
<keyword evidence="1" id="KW-1133">Transmembrane helix</keyword>